<evidence type="ECO:0000256" key="1">
    <source>
        <dbReference type="ARBA" id="ARBA00004141"/>
    </source>
</evidence>
<evidence type="ECO:0000256" key="3">
    <source>
        <dbReference type="ARBA" id="ARBA00022989"/>
    </source>
</evidence>
<dbReference type="InterPro" id="IPR050332">
    <property type="entry name" value="GPCR_2"/>
</dbReference>
<keyword evidence="4 5" id="KW-0472">Membrane</keyword>
<dbReference type="Pfam" id="PF00002">
    <property type="entry name" value="7tm_2"/>
    <property type="match status" value="1"/>
</dbReference>
<feature type="transmembrane region" description="Helical" evidence="5">
    <location>
        <begin position="105"/>
        <end position="123"/>
    </location>
</feature>
<sequence length="209" mass="24254">MLKNSGLQEHMENHANGWLVADSGFLLQPWLMTPIIQPMTVAEERQLQCDRITIHKNLFISYVFTGLSWLLYYLLVTLDGETQLENPVWCQMLHLVTEYFTVCNFQWMFCEGLFLHTVIIYAFNTGKAIVISCYVIGWFAPFVLTVIYAGIRGWMQSKTIDCWIHESSLKWIMHGPTILSIGLNVIFLANIIRLLVRKLKQIPEALKIR</sequence>
<feature type="transmembrane region" description="Helical" evidence="5">
    <location>
        <begin position="130"/>
        <end position="151"/>
    </location>
</feature>
<reference evidence="7" key="3">
    <citation type="submission" date="2023-05" db="EMBL/GenBank/DDBJ databases">
        <authorList>
            <person name="Smith C.H."/>
        </authorList>
    </citation>
    <scope>NUCLEOTIDE SEQUENCE</scope>
    <source>
        <strain evidence="7">CHS0354</strain>
        <tissue evidence="7">Mantle</tissue>
    </source>
</reference>
<dbReference type="PROSITE" id="PS50261">
    <property type="entry name" value="G_PROTEIN_RECEP_F2_4"/>
    <property type="match status" value="1"/>
</dbReference>
<evidence type="ECO:0000259" key="6">
    <source>
        <dbReference type="PROSITE" id="PS50261"/>
    </source>
</evidence>
<dbReference type="InterPro" id="IPR017981">
    <property type="entry name" value="GPCR_2-like_7TM"/>
</dbReference>
<dbReference type="EMBL" id="JAEAOA010001069">
    <property type="protein sequence ID" value="KAK3603665.1"/>
    <property type="molecule type" value="Genomic_DNA"/>
</dbReference>
<organism evidence="7 8">
    <name type="scientific">Potamilus streckersoni</name>
    <dbReference type="NCBI Taxonomy" id="2493646"/>
    <lineage>
        <taxon>Eukaryota</taxon>
        <taxon>Metazoa</taxon>
        <taxon>Spiralia</taxon>
        <taxon>Lophotrochozoa</taxon>
        <taxon>Mollusca</taxon>
        <taxon>Bivalvia</taxon>
        <taxon>Autobranchia</taxon>
        <taxon>Heteroconchia</taxon>
        <taxon>Palaeoheterodonta</taxon>
        <taxon>Unionida</taxon>
        <taxon>Unionoidea</taxon>
        <taxon>Unionidae</taxon>
        <taxon>Ambleminae</taxon>
        <taxon>Lampsilini</taxon>
        <taxon>Potamilus</taxon>
    </lineage>
</organism>
<dbReference type="InterPro" id="IPR000832">
    <property type="entry name" value="GPCR_2_secretin-like"/>
</dbReference>
<evidence type="ECO:0000256" key="5">
    <source>
        <dbReference type="SAM" id="Phobius"/>
    </source>
</evidence>
<dbReference type="Gene3D" id="1.20.1070.10">
    <property type="entry name" value="Rhodopsin 7-helix transmembrane proteins"/>
    <property type="match status" value="1"/>
</dbReference>
<feature type="domain" description="G-protein coupled receptors family 2 profile 2" evidence="6">
    <location>
        <begin position="45"/>
        <end position="209"/>
    </location>
</feature>
<evidence type="ECO:0000256" key="2">
    <source>
        <dbReference type="ARBA" id="ARBA00022692"/>
    </source>
</evidence>
<dbReference type="PRINTS" id="PR00249">
    <property type="entry name" value="GPCRSECRETIN"/>
</dbReference>
<keyword evidence="2 5" id="KW-0812">Transmembrane</keyword>
<comment type="caution">
    <text evidence="7">The sequence shown here is derived from an EMBL/GenBank/DDBJ whole genome shotgun (WGS) entry which is preliminary data.</text>
</comment>
<name>A0AAE0T4H3_9BIVA</name>
<comment type="subcellular location">
    <subcellularLocation>
        <location evidence="1">Membrane</location>
        <topology evidence="1">Multi-pass membrane protein</topology>
    </subcellularLocation>
</comment>
<reference evidence="7" key="1">
    <citation type="journal article" date="2021" name="Genome Biol. Evol.">
        <title>A High-Quality Reference Genome for a Parasitic Bivalve with Doubly Uniparental Inheritance (Bivalvia: Unionida).</title>
        <authorList>
            <person name="Smith C.H."/>
        </authorList>
    </citation>
    <scope>NUCLEOTIDE SEQUENCE</scope>
    <source>
        <strain evidence="7">CHS0354</strain>
    </source>
</reference>
<reference evidence="7" key="2">
    <citation type="journal article" date="2021" name="Genome Biol. Evol.">
        <title>Developing a high-quality reference genome for a parasitic bivalve with doubly uniparental inheritance (Bivalvia: Unionida).</title>
        <authorList>
            <person name="Smith C.H."/>
        </authorList>
    </citation>
    <scope>NUCLEOTIDE SEQUENCE</scope>
    <source>
        <strain evidence="7">CHS0354</strain>
        <tissue evidence="7">Mantle</tissue>
    </source>
</reference>
<dbReference type="GO" id="GO:0008528">
    <property type="term" value="F:G protein-coupled peptide receptor activity"/>
    <property type="evidence" value="ECO:0007669"/>
    <property type="project" value="TreeGrafter"/>
</dbReference>
<dbReference type="GO" id="GO:0007166">
    <property type="term" value="P:cell surface receptor signaling pathway"/>
    <property type="evidence" value="ECO:0007669"/>
    <property type="project" value="InterPro"/>
</dbReference>
<dbReference type="GO" id="GO:0007188">
    <property type="term" value="P:adenylate cyclase-modulating G protein-coupled receptor signaling pathway"/>
    <property type="evidence" value="ECO:0007669"/>
    <property type="project" value="TreeGrafter"/>
</dbReference>
<accession>A0AAE0T4H3</accession>
<dbReference type="PANTHER" id="PTHR45620:SF42">
    <property type="entry name" value="G-PROTEIN COUPLED RECEPTOR SEB-2"/>
    <property type="match status" value="1"/>
</dbReference>
<keyword evidence="8" id="KW-1185">Reference proteome</keyword>
<dbReference type="AlphaFoldDB" id="A0AAE0T4H3"/>
<dbReference type="PANTHER" id="PTHR45620">
    <property type="entry name" value="PDF RECEPTOR-LIKE PROTEIN-RELATED"/>
    <property type="match status" value="1"/>
</dbReference>
<keyword evidence="3 5" id="KW-1133">Transmembrane helix</keyword>
<evidence type="ECO:0000313" key="8">
    <source>
        <dbReference type="Proteomes" id="UP001195483"/>
    </source>
</evidence>
<dbReference type="Proteomes" id="UP001195483">
    <property type="component" value="Unassembled WGS sequence"/>
</dbReference>
<feature type="transmembrane region" description="Helical" evidence="5">
    <location>
        <begin position="171"/>
        <end position="192"/>
    </location>
</feature>
<protein>
    <recommendedName>
        <fullName evidence="6">G-protein coupled receptors family 2 profile 2 domain-containing protein</fullName>
    </recommendedName>
</protein>
<evidence type="ECO:0000256" key="4">
    <source>
        <dbReference type="ARBA" id="ARBA00023136"/>
    </source>
</evidence>
<evidence type="ECO:0000313" key="7">
    <source>
        <dbReference type="EMBL" id="KAK3603665.1"/>
    </source>
</evidence>
<feature type="transmembrane region" description="Helical" evidence="5">
    <location>
        <begin position="58"/>
        <end position="75"/>
    </location>
</feature>
<dbReference type="GO" id="GO:0005886">
    <property type="term" value="C:plasma membrane"/>
    <property type="evidence" value="ECO:0007669"/>
    <property type="project" value="TreeGrafter"/>
</dbReference>
<proteinExistence type="predicted"/>
<gene>
    <name evidence="7" type="ORF">CHS0354_017386</name>
</gene>